<proteinExistence type="predicted"/>
<evidence type="ECO:0000256" key="1">
    <source>
        <dbReference type="SAM" id="MobiDB-lite"/>
    </source>
</evidence>
<evidence type="ECO:0000256" key="2">
    <source>
        <dbReference type="SAM" id="SignalP"/>
    </source>
</evidence>
<name>A0ABN9VQW9_9DINO</name>
<accession>A0ABN9VQW9</accession>
<evidence type="ECO:0000313" key="4">
    <source>
        <dbReference type="Proteomes" id="UP001189429"/>
    </source>
</evidence>
<dbReference type="EMBL" id="CAUYUJ010017566">
    <property type="protein sequence ID" value="CAK0875850.1"/>
    <property type="molecule type" value="Genomic_DNA"/>
</dbReference>
<sequence>MQCLRCCTFCVLWLPCAALLDALRFFGASGRRDFSARELTGEGESMDRGELQDTRLASQSFRDYQSFRSHRLDRRQGQAARKQVPLARRPPASNFCPRYPGGGWHAGNKEAELKPTDAPNGATWTWEDCARECAQRDACQYWTLQLKTGSCTMMSKRGRYHSSDYHVEGPRDPECLRAQPTGPIAGMYEVRYKGQLREWDMVVHCNSSVSHPGILTDKSEPRRSDFHVSASPSSQCIRRWPQSTVLIFNTHDSSKFECLQQDSMTKLRGSRFYASGQLFGDVEYRLTKTFTCGFEQADGSNESVLVESIDDQGPELEEEQEEDSQDAQSELITDVADVDVAAERAEQPAAGADVDAEAFSAEGWSKD</sequence>
<keyword evidence="2" id="KW-0732">Signal</keyword>
<evidence type="ECO:0008006" key="5">
    <source>
        <dbReference type="Google" id="ProtNLM"/>
    </source>
</evidence>
<feature type="compositionally biased region" description="Low complexity" evidence="1">
    <location>
        <begin position="326"/>
        <end position="339"/>
    </location>
</feature>
<evidence type="ECO:0000313" key="3">
    <source>
        <dbReference type="EMBL" id="CAK0875850.1"/>
    </source>
</evidence>
<keyword evidence="4" id="KW-1185">Reference proteome</keyword>
<gene>
    <name evidence="3" type="ORF">PCOR1329_LOCUS60416</name>
</gene>
<feature type="region of interest" description="Disordered" evidence="1">
    <location>
        <begin position="309"/>
        <end position="367"/>
    </location>
</feature>
<comment type="caution">
    <text evidence="3">The sequence shown here is derived from an EMBL/GenBank/DDBJ whole genome shotgun (WGS) entry which is preliminary data.</text>
</comment>
<dbReference type="Gene3D" id="3.50.4.10">
    <property type="entry name" value="Hepatocyte Growth Factor"/>
    <property type="match status" value="1"/>
</dbReference>
<feature type="non-terminal residue" evidence="3">
    <location>
        <position position="367"/>
    </location>
</feature>
<organism evidence="3 4">
    <name type="scientific">Prorocentrum cordatum</name>
    <dbReference type="NCBI Taxonomy" id="2364126"/>
    <lineage>
        <taxon>Eukaryota</taxon>
        <taxon>Sar</taxon>
        <taxon>Alveolata</taxon>
        <taxon>Dinophyceae</taxon>
        <taxon>Prorocentrales</taxon>
        <taxon>Prorocentraceae</taxon>
        <taxon>Prorocentrum</taxon>
    </lineage>
</organism>
<protein>
    <recommendedName>
        <fullName evidence="5">Apple domain-containing protein</fullName>
    </recommendedName>
</protein>
<feature type="signal peptide" evidence="2">
    <location>
        <begin position="1"/>
        <end position="18"/>
    </location>
</feature>
<reference evidence="3" key="1">
    <citation type="submission" date="2023-10" db="EMBL/GenBank/DDBJ databases">
        <authorList>
            <person name="Chen Y."/>
            <person name="Shah S."/>
            <person name="Dougan E. K."/>
            <person name="Thang M."/>
            <person name="Chan C."/>
        </authorList>
    </citation>
    <scope>NUCLEOTIDE SEQUENCE [LARGE SCALE GENOMIC DNA]</scope>
</reference>
<dbReference type="Proteomes" id="UP001189429">
    <property type="component" value="Unassembled WGS sequence"/>
</dbReference>
<feature type="chain" id="PRO_5046177099" description="Apple domain-containing protein" evidence="2">
    <location>
        <begin position="19"/>
        <end position="367"/>
    </location>
</feature>
<feature type="compositionally biased region" description="Acidic residues" evidence="1">
    <location>
        <begin position="309"/>
        <end position="325"/>
    </location>
</feature>